<name>A0A975PEC0_9MICC</name>
<dbReference type="EMBL" id="CP076456">
    <property type="protein sequence ID" value="QWQ36095.1"/>
    <property type="molecule type" value="Genomic_DNA"/>
</dbReference>
<dbReference type="InterPro" id="IPR010656">
    <property type="entry name" value="DctM"/>
</dbReference>
<feature type="transmembrane region" description="Helical" evidence="2">
    <location>
        <begin position="544"/>
        <end position="561"/>
    </location>
</feature>
<feature type="compositionally biased region" description="Low complexity" evidence="1">
    <location>
        <begin position="7"/>
        <end position="24"/>
    </location>
</feature>
<sequence>MIKRPRGSGAVKASAQGAAGSSESPTASDPLLRSEQLGKAGDEVVSPLERESIIDEDALIAEFEAEKPARQLSGLPASVIKAFGAGLSLFALYWVFRPMPTQFYLPMFLGLGLAMTFLVYRGWGRSEKAKAKGKADNPQVADWLLAVIALVPFVYIAFNWDGFFRRAITPTYLDLVMGIIAILVTLEASRRTVGILVPLVVLVFFVYASFGTLVPAPFNTSDFSWIRLVGHNVMGTQGLFGVPTDVAASYIILFTIYGAVLASSGATKFFIDLSFSAFGQSKSGPGRTVTLAGFLLGTVSGSGVATTVTLGGISWPLLRKAGYPKEHGGAILAAAGIGAIMSPPTLGAAAFIIAALLGVSYLQVLIWATIPTLLYYFGIILAIEMDARRFKTKAVDFEVKPVGRLLLRFGYHFSSLVAIVVFMMMGMTPFRAVVYATGLAFVLSFLDRQSWMTPRRIWDALSAGATGALSVIPVMAAAGLIVGVMTLTGLGLKLANIIVDFAGGSLLLTAVFSAISVTLLGLAVPVTASFIISWVIIGPALQDVGVPAFAAAMFIFYYSVLSEVSPPTALSPFAASAITGGKPIQTMWLTWRYTLSAFLVPFIFVMSGPGIGLLMQGGPATVILALAVSLVAVAALAVATGGWLVGLARWPERVLLGIGSLPMLIMEPMYIGIGLGIIAAGVLVHLVGLRRRAGDTPDQLPDRSSAPPAAVVRRGSHRAPSPVPPAATETP</sequence>
<feature type="region of interest" description="Disordered" evidence="1">
    <location>
        <begin position="695"/>
        <end position="731"/>
    </location>
</feature>
<dbReference type="RefSeq" id="WP_207348260.1">
    <property type="nucleotide sequence ID" value="NZ_CP076456.1"/>
</dbReference>
<feature type="transmembrane region" description="Helical" evidence="2">
    <location>
        <begin position="164"/>
        <end position="186"/>
    </location>
</feature>
<feature type="transmembrane region" description="Helical" evidence="2">
    <location>
        <begin position="364"/>
        <end position="384"/>
    </location>
</feature>
<feature type="transmembrane region" description="Helical" evidence="2">
    <location>
        <begin position="668"/>
        <end position="689"/>
    </location>
</feature>
<feature type="transmembrane region" description="Helical" evidence="2">
    <location>
        <begin position="467"/>
        <end position="490"/>
    </location>
</feature>
<evidence type="ECO:0000313" key="5">
    <source>
        <dbReference type="Proteomes" id="UP000680588"/>
    </source>
</evidence>
<feature type="transmembrane region" description="Helical" evidence="2">
    <location>
        <begin position="193"/>
        <end position="213"/>
    </location>
</feature>
<dbReference type="PANTHER" id="PTHR43849:SF2">
    <property type="entry name" value="BLL3936 PROTEIN"/>
    <property type="match status" value="1"/>
</dbReference>
<feature type="transmembrane region" description="Helical" evidence="2">
    <location>
        <begin position="593"/>
        <end position="615"/>
    </location>
</feature>
<feature type="transmembrane region" description="Helical" evidence="2">
    <location>
        <begin position="102"/>
        <end position="120"/>
    </location>
</feature>
<feature type="transmembrane region" description="Helical" evidence="2">
    <location>
        <begin position="330"/>
        <end position="358"/>
    </location>
</feature>
<evidence type="ECO:0000313" key="4">
    <source>
        <dbReference type="EMBL" id="QWQ36095.1"/>
    </source>
</evidence>
<evidence type="ECO:0000256" key="2">
    <source>
        <dbReference type="SAM" id="Phobius"/>
    </source>
</evidence>
<keyword evidence="2" id="KW-0812">Transmembrane</keyword>
<feature type="transmembrane region" description="Helical" evidence="2">
    <location>
        <begin position="405"/>
        <end position="424"/>
    </location>
</feature>
<feature type="region of interest" description="Disordered" evidence="1">
    <location>
        <begin position="1"/>
        <end position="33"/>
    </location>
</feature>
<accession>A0A975PEC0</accession>
<feature type="transmembrane region" description="Helical" evidence="2">
    <location>
        <begin position="291"/>
        <end position="318"/>
    </location>
</feature>
<dbReference type="PANTHER" id="PTHR43849">
    <property type="entry name" value="BLL3936 PROTEIN"/>
    <property type="match status" value="1"/>
</dbReference>
<reference evidence="4" key="1">
    <citation type="submission" date="2021-06" db="EMBL/GenBank/DDBJ databases">
        <title>Novel species in genus Arthrobacter.</title>
        <authorList>
            <person name="Zhang G."/>
        </authorList>
    </citation>
    <scope>NUCLEOTIDE SEQUENCE</scope>
    <source>
        <strain evidence="4">Zg-ZUI122</strain>
    </source>
</reference>
<dbReference type="Pfam" id="PF06808">
    <property type="entry name" value="DctM"/>
    <property type="match status" value="1"/>
</dbReference>
<feature type="transmembrane region" description="Helical" evidence="2">
    <location>
        <begin position="140"/>
        <end position="158"/>
    </location>
</feature>
<dbReference type="KEGG" id="asun:KG104_16925"/>
<organism evidence="4 5">
    <name type="scientific">Arthrobacter sunyaminii</name>
    <dbReference type="NCBI Taxonomy" id="2816859"/>
    <lineage>
        <taxon>Bacteria</taxon>
        <taxon>Bacillati</taxon>
        <taxon>Actinomycetota</taxon>
        <taxon>Actinomycetes</taxon>
        <taxon>Micrococcales</taxon>
        <taxon>Micrococcaceae</taxon>
        <taxon>Arthrobacter</taxon>
    </lineage>
</organism>
<dbReference type="NCBIfam" id="TIGR02123">
    <property type="entry name" value="TRAP_fused"/>
    <property type="match status" value="1"/>
</dbReference>
<gene>
    <name evidence="4" type="ORF">KG104_16925</name>
</gene>
<feature type="transmembrane region" description="Helical" evidence="2">
    <location>
        <begin position="510"/>
        <end position="537"/>
    </location>
</feature>
<dbReference type="AlphaFoldDB" id="A0A975PEC0"/>
<keyword evidence="2" id="KW-0472">Membrane</keyword>
<proteinExistence type="predicted"/>
<feature type="transmembrane region" description="Helical" evidence="2">
    <location>
        <begin position="225"/>
        <end position="243"/>
    </location>
</feature>
<dbReference type="Proteomes" id="UP000680588">
    <property type="component" value="Chromosome"/>
</dbReference>
<feature type="transmembrane region" description="Helical" evidence="2">
    <location>
        <begin position="430"/>
        <end position="446"/>
    </location>
</feature>
<feature type="domain" description="TRAP C4-dicarboxylate transport system permease DctM subunit" evidence="3">
    <location>
        <begin position="181"/>
        <end position="600"/>
    </location>
</feature>
<evidence type="ECO:0000256" key="1">
    <source>
        <dbReference type="SAM" id="MobiDB-lite"/>
    </source>
</evidence>
<dbReference type="InterPro" id="IPR011853">
    <property type="entry name" value="TRAP_DctM-Dct_fused"/>
</dbReference>
<keyword evidence="5" id="KW-1185">Reference proteome</keyword>
<feature type="transmembrane region" description="Helical" evidence="2">
    <location>
        <begin position="75"/>
        <end position="96"/>
    </location>
</feature>
<feature type="transmembrane region" description="Helical" evidence="2">
    <location>
        <begin position="622"/>
        <end position="648"/>
    </location>
</feature>
<evidence type="ECO:0000259" key="3">
    <source>
        <dbReference type="Pfam" id="PF06808"/>
    </source>
</evidence>
<feature type="transmembrane region" description="Helical" evidence="2">
    <location>
        <begin position="250"/>
        <end position="271"/>
    </location>
</feature>
<keyword evidence="2" id="KW-1133">Transmembrane helix</keyword>
<protein>
    <submittedName>
        <fullName evidence="4">TRAP transporter fused permease subunit</fullName>
    </submittedName>
</protein>